<reference evidence="4 5" key="1">
    <citation type="submission" date="2019-10" db="EMBL/GenBank/DDBJ databases">
        <authorList>
            <person name="Palmer J.M."/>
        </authorList>
    </citation>
    <scope>NUCLEOTIDE SEQUENCE [LARGE SCALE GENOMIC DNA]</scope>
    <source>
        <strain evidence="4 5">TWF696</strain>
    </source>
</reference>
<feature type="transmembrane region" description="Helical" evidence="2">
    <location>
        <begin position="197"/>
        <end position="215"/>
    </location>
</feature>
<dbReference type="Pfam" id="PF07950">
    <property type="entry name" value="MCP1_TM"/>
    <property type="match status" value="2"/>
</dbReference>
<feature type="transmembrane region" description="Helical" evidence="2">
    <location>
        <begin position="67"/>
        <end position="87"/>
    </location>
</feature>
<dbReference type="AlphaFoldDB" id="A0AAV9UGW8"/>
<feature type="transmembrane region" description="Helical" evidence="2">
    <location>
        <begin position="107"/>
        <end position="130"/>
    </location>
</feature>
<name>A0AAV9UGW8_9PEZI</name>
<evidence type="ECO:0000259" key="3">
    <source>
        <dbReference type="Pfam" id="PF07950"/>
    </source>
</evidence>
<feature type="domain" description="Mitochondrial adapter protein MCP1 transmembrane" evidence="3">
    <location>
        <begin position="72"/>
        <end position="145"/>
    </location>
</feature>
<proteinExistence type="predicted"/>
<dbReference type="GO" id="GO:0005741">
    <property type="term" value="C:mitochondrial outer membrane"/>
    <property type="evidence" value="ECO:0007669"/>
    <property type="project" value="TreeGrafter"/>
</dbReference>
<organism evidence="4 5">
    <name type="scientific">Orbilia brochopaga</name>
    <dbReference type="NCBI Taxonomy" id="3140254"/>
    <lineage>
        <taxon>Eukaryota</taxon>
        <taxon>Fungi</taxon>
        <taxon>Dikarya</taxon>
        <taxon>Ascomycota</taxon>
        <taxon>Pezizomycotina</taxon>
        <taxon>Orbiliomycetes</taxon>
        <taxon>Orbiliales</taxon>
        <taxon>Orbiliaceae</taxon>
        <taxon>Orbilia</taxon>
    </lineage>
</organism>
<dbReference type="InterPro" id="IPR039960">
    <property type="entry name" value="MCP1"/>
</dbReference>
<gene>
    <name evidence="4" type="ORF">TWF696_008800</name>
</gene>
<evidence type="ECO:0000313" key="5">
    <source>
        <dbReference type="Proteomes" id="UP001375240"/>
    </source>
</evidence>
<dbReference type="EMBL" id="JAVHNQ010000007">
    <property type="protein sequence ID" value="KAK6341735.1"/>
    <property type="molecule type" value="Genomic_DNA"/>
</dbReference>
<evidence type="ECO:0000313" key="4">
    <source>
        <dbReference type="EMBL" id="KAK6341735.1"/>
    </source>
</evidence>
<feature type="transmembrane region" description="Helical" evidence="2">
    <location>
        <begin position="150"/>
        <end position="168"/>
    </location>
</feature>
<feature type="domain" description="Mitochondrial adapter protein MCP1 transmembrane" evidence="3">
    <location>
        <begin position="161"/>
        <end position="246"/>
    </location>
</feature>
<evidence type="ECO:0000256" key="1">
    <source>
        <dbReference type="SAM" id="MobiDB-lite"/>
    </source>
</evidence>
<keyword evidence="2" id="KW-0472">Membrane</keyword>
<dbReference type="PANTHER" id="PTHR38409">
    <property type="entry name" value="MDM10-COMPLEMENTING PROTEIN 1"/>
    <property type="match status" value="1"/>
</dbReference>
<accession>A0AAV9UGW8</accession>
<dbReference type="GO" id="GO:0055088">
    <property type="term" value="P:lipid homeostasis"/>
    <property type="evidence" value="ECO:0007669"/>
    <property type="project" value="InterPro"/>
</dbReference>
<evidence type="ECO:0000256" key="2">
    <source>
        <dbReference type="SAM" id="Phobius"/>
    </source>
</evidence>
<comment type="caution">
    <text evidence="4">The sequence shown here is derived from an EMBL/GenBank/DDBJ whole genome shotgun (WGS) entry which is preliminary data.</text>
</comment>
<dbReference type="InterPro" id="IPR012472">
    <property type="entry name" value="MCP1_TM"/>
</dbReference>
<feature type="region of interest" description="Disordered" evidence="1">
    <location>
        <begin position="27"/>
        <end position="49"/>
    </location>
</feature>
<sequence>MAASGYIFDEQDMSDPLQLQLLDPSPVDSPLQSPVLSPSTVPRNHGQSHSSRGVVYYLTKTQRLSSYAFTGFLGIHFATTGILPLISLLETAENSLILSRVLYQNRFLEPTLVVGSLGVHVLSGVALRIIQRVRQYRRYDRIVWIKDLDLVHLTGYALIPTVMVHFGIVRGLPLVIDGGSEGIGISFIAHGFSVFRYISWTVYGSLATLGAYHAVQGLSRWWCLSKRWRRVTFGVIVGIAGTWLASVTRLSRIGRAVGHLGRHYDMLYSTLLDSSGRI</sequence>
<protein>
    <recommendedName>
        <fullName evidence="3">Mitochondrial adapter protein MCP1 transmembrane domain-containing protein</fullName>
    </recommendedName>
</protein>
<keyword evidence="2" id="KW-1133">Transmembrane helix</keyword>
<keyword evidence="5" id="KW-1185">Reference proteome</keyword>
<feature type="compositionally biased region" description="Polar residues" evidence="1">
    <location>
        <begin position="30"/>
        <end position="49"/>
    </location>
</feature>
<dbReference type="Proteomes" id="UP001375240">
    <property type="component" value="Unassembled WGS sequence"/>
</dbReference>
<feature type="transmembrane region" description="Helical" evidence="2">
    <location>
        <begin position="227"/>
        <end position="245"/>
    </location>
</feature>
<dbReference type="PANTHER" id="PTHR38409:SF1">
    <property type="entry name" value="MITOCHONDRIAL ADAPTER PROTEIN MCP1"/>
    <property type="match status" value="1"/>
</dbReference>
<dbReference type="GO" id="GO:0007005">
    <property type="term" value="P:mitochondrion organization"/>
    <property type="evidence" value="ECO:0007669"/>
    <property type="project" value="TreeGrafter"/>
</dbReference>
<keyword evidence="2" id="KW-0812">Transmembrane</keyword>